<proteinExistence type="predicted"/>
<dbReference type="SUPFAM" id="SSF55486">
    <property type="entry name" value="Metalloproteases ('zincins'), catalytic domain"/>
    <property type="match status" value="1"/>
</dbReference>
<dbReference type="RefSeq" id="WP_081152160.1">
    <property type="nucleotide sequence ID" value="NZ_LVYD01000058.1"/>
</dbReference>
<sequence length="219" mass="24630">MGEVELYTITNELIIHSVFFFYGDAASKDLSWQIANDISNHWNEPNASIRIGSNQFTVRFDIDGIYEPDLDPEKVWYNDNPRFNFFRIEEFAIGNISFVDGIGSNTGYFKLDNLLQTSTTAAHEYGHTLGLVHPANLDIRGHATPGIMYPRGTLVDPPFQYEPNAKAGQPGGTINPVHRKVLTSDIEDLKLHKLLFNNGKAIVGEFTSLYHEKQTPVNT</sequence>
<dbReference type="EMBL" id="LVYD01000058">
    <property type="protein sequence ID" value="OQP61386.1"/>
    <property type="molecule type" value="Genomic_DNA"/>
</dbReference>
<dbReference type="Gene3D" id="3.40.390.10">
    <property type="entry name" value="Collagenase (Catalytic Domain)"/>
    <property type="match status" value="1"/>
</dbReference>
<name>A0A1V9FT26_9BACT</name>
<dbReference type="Proteomes" id="UP000192796">
    <property type="component" value="Unassembled WGS sequence"/>
</dbReference>
<reference evidence="1 2" key="1">
    <citation type="submission" date="2016-03" db="EMBL/GenBank/DDBJ databases">
        <title>Niastella vici sp. nov., isolated from farmland soil.</title>
        <authorList>
            <person name="Chen L."/>
            <person name="Wang D."/>
            <person name="Yang S."/>
            <person name="Wang G."/>
        </authorList>
    </citation>
    <scope>NUCLEOTIDE SEQUENCE [LARGE SCALE GENOMIC DNA]</scope>
    <source>
        <strain evidence="1 2">DJ57</strain>
    </source>
</reference>
<evidence type="ECO:0000313" key="1">
    <source>
        <dbReference type="EMBL" id="OQP61386.1"/>
    </source>
</evidence>
<dbReference type="GO" id="GO:0008237">
    <property type="term" value="F:metallopeptidase activity"/>
    <property type="evidence" value="ECO:0007669"/>
    <property type="project" value="InterPro"/>
</dbReference>
<dbReference type="InterPro" id="IPR024079">
    <property type="entry name" value="MetalloPept_cat_dom_sf"/>
</dbReference>
<comment type="caution">
    <text evidence="1">The sequence shown here is derived from an EMBL/GenBank/DDBJ whole genome shotgun (WGS) entry which is preliminary data.</text>
</comment>
<evidence type="ECO:0000313" key="2">
    <source>
        <dbReference type="Proteomes" id="UP000192796"/>
    </source>
</evidence>
<accession>A0A1V9FT26</accession>
<organism evidence="1 2">
    <name type="scientific">Niastella vici</name>
    <dbReference type="NCBI Taxonomy" id="1703345"/>
    <lineage>
        <taxon>Bacteria</taxon>
        <taxon>Pseudomonadati</taxon>
        <taxon>Bacteroidota</taxon>
        <taxon>Chitinophagia</taxon>
        <taxon>Chitinophagales</taxon>
        <taxon>Chitinophagaceae</taxon>
        <taxon>Niastella</taxon>
    </lineage>
</organism>
<protein>
    <submittedName>
        <fullName evidence="1">Peptidase M10</fullName>
    </submittedName>
</protein>
<gene>
    <name evidence="1" type="ORF">A3860_06660</name>
</gene>
<dbReference type="OrthoDB" id="939700at2"/>
<dbReference type="AlphaFoldDB" id="A0A1V9FT26"/>
<keyword evidence="2" id="KW-1185">Reference proteome</keyword>